<evidence type="ECO:0000313" key="8">
    <source>
        <dbReference type="EMBL" id="QEP41130.1"/>
    </source>
</evidence>
<keyword evidence="1" id="KW-0813">Transport</keyword>
<proteinExistence type="inferred from homology"/>
<dbReference type="InterPro" id="IPR044203">
    <property type="entry name" value="GlbO/GLB3-like"/>
</dbReference>
<sequence>MQFTITKGIFGERPAVKIPDKRFLELIGEDGIRKIISEHYDILVESEIKDLFPPVGRALEMAKKHSADFFIQICGGPKYFNESRGAPMMFVRHQPFKITPEAREVWLKSYIPILENIEIEEELMQSFWNYLDIFSIWMINTPSEN</sequence>
<dbReference type="GO" id="GO:0019825">
    <property type="term" value="F:oxygen binding"/>
    <property type="evidence" value="ECO:0007669"/>
    <property type="project" value="InterPro"/>
</dbReference>
<evidence type="ECO:0000256" key="6">
    <source>
        <dbReference type="PIRSR" id="PIRSR601486-1"/>
    </source>
</evidence>
<dbReference type="InterPro" id="IPR012292">
    <property type="entry name" value="Globin/Proto"/>
</dbReference>
<keyword evidence="2 6" id="KW-0349">Heme</keyword>
<dbReference type="GO" id="GO:0046872">
    <property type="term" value="F:metal ion binding"/>
    <property type="evidence" value="ECO:0007669"/>
    <property type="project" value="UniProtKB-KW"/>
</dbReference>
<comment type="similarity">
    <text evidence="5">Belongs to the truncated hemoglobin family. Group II subfamily.</text>
</comment>
<reference evidence="8 10" key="3">
    <citation type="submission" date="2019-09" db="EMBL/GenBank/DDBJ databases">
        <title>Taxonomic note: a critical rebuttal of the proposed division of the genus Arcobacter into six genera, emended descriptions of Arcobacter anaerophilus and the genus Arcobacter, and an assessment of genus-level boundaries for Epsilonproteobacteria using in silico genomic comparator tools.</title>
        <authorList>
            <person name="On S.L.W."/>
            <person name="Miller W.G."/>
            <person name="Biggs P."/>
            <person name="Cornelius A."/>
            <person name="Vandamme P."/>
        </authorList>
    </citation>
    <scope>NUCLEOTIDE SEQUENCE [LARGE SCALE GENOMIC DNA]</scope>
    <source>
        <strain evidence="8 10">CCUG 56899</strain>
    </source>
</reference>
<evidence type="ECO:0000313" key="7">
    <source>
        <dbReference type="EMBL" id="OCL89968.1"/>
    </source>
</evidence>
<reference evidence="7 9" key="1">
    <citation type="submission" date="2015-05" db="EMBL/GenBank/DDBJ databases">
        <authorList>
            <person name="Rovetto F."/>
            <person name="Cocolin L."/>
            <person name="Illeghems K."/>
            <person name="Van Nieuwerburgh F."/>
            <person name="Houf K."/>
        </authorList>
    </citation>
    <scope>NUCLEOTIDE SEQUENCE [LARGE SCALE GENOMIC DNA]</scope>
    <source>
        <strain evidence="7 9">117434</strain>
    </source>
</reference>
<dbReference type="SUPFAM" id="SSF46458">
    <property type="entry name" value="Globin-like"/>
    <property type="match status" value="1"/>
</dbReference>
<evidence type="ECO:0000256" key="1">
    <source>
        <dbReference type="ARBA" id="ARBA00022448"/>
    </source>
</evidence>
<dbReference type="EMBL" id="CP036246">
    <property type="protein sequence ID" value="QEP41130.1"/>
    <property type="molecule type" value="Genomic_DNA"/>
</dbReference>
<dbReference type="Proteomes" id="UP000093159">
    <property type="component" value="Unassembled WGS sequence"/>
</dbReference>
<reference evidence="8 10" key="2">
    <citation type="submission" date="2019-09" db="EMBL/GenBank/DDBJ databases">
        <title>Complete genome sequencing of four Arcobacter species reveals a diverse suite of mobile elements.</title>
        <authorList>
            <person name="Miller W.G."/>
            <person name="Yee E."/>
            <person name="Bono J.L."/>
        </authorList>
    </citation>
    <scope>NUCLEOTIDE SEQUENCE [LARGE SCALE GENOMIC DNA]</scope>
    <source>
        <strain evidence="8 10">CCUG 56899</strain>
    </source>
</reference>
<dbReference type="Pfam" id="PF01152">
    <property type="entry name" value="Bac_globin"/>
    <property type="match status" value="1"/>
</dbReference>
<evidence type="ECO:0000256" key="5">
    <source>
        <dbReference type="ARBA" id="ARBA00034496"/>
    </source>
</evidence>
<name>A0A1C0AUX5_9BACT</name>
<dbReference type="EMBL" id="LDIR01000005">
    <property type="protein sequence ID" value="OCL89968.1"/>
    <property type="molecule type" value="Genomic_DNA"/>
</dbReference>
<dbReference type="GO" id="GO:0020037">
    <property type="term" value="F:heme binding"/>
    <property type="evidence" value="ECO:0007669"/>
    <property type="project" value="InterPro"/>
</dbReference>
<dbReference type="InterPro" id="IPR001486">
    <property type="entry name" value="Hemoglobin_trunc"/>
</dbReference>
<dbReference type="KEGG" id="apoc:APORC_1558"/>
<feature type="binding site" description="distal binding residue" evidence="6">
    <location>
        <position position="65"/>
    </location>
    <ligand>
        <name>heme</name>
        <dbReference type="ChEBI" id="CHEBI:30413"/>
    </ligand>
    <ligandPart>
        <name>Fe</name>
        <dbReference type="ChEBI" id="CHEBI:18248"/>
    </ligandPart>
</feature>
<dbReference type="PANTHER" id="PTHR47366:SF1">
    <property type="entry name" value="TWO-ON-TWO HEMOGLOBIN-3"/>
    <property type="match status" value="1"/>
</dbReference>
<evidence type="ECO:0000313" key="9">
    <source>
        <dbReference type="Proteomes" id="UP000093159"/>
    </source>
</evidence>
<dbReference type="InterPro" id="IPR009050">
    <property type="entry name" value="Globin-like_sf"/>
</dbReference>
<dbReference type="Gene3D" id="1.10.490.10">
    <property type="entry name" value="Globins"/>
    <property type="match status" value="1"/>
</dbReference>
<keyword evidence="9" id="KW-1185">Reference proteome</keyword>
<evidence type="ECO:0000256" key="3">
    <source>
        <dbReference type="ARBA" id="ARBA00022723"/>
    </source>
</evidence>
<evidence type="ECO:0000313" key="10">
    <source>
        <dbReference type="Proteomes" id="UP000322644"/>
    </source>
</evidence>
<dbReference type="OrthoDB" id="9790913at2"/>
<dbReference type="Proteomes" id="UP000322644">
    <property type="component" value="Chromosome"/>
</dbReference>
<organism evidence="8 10">
    <name type="scientific">Arcobacter porcinus</name>
    <dbReference type="NCBI Taxonomy" id="1935204"/>
    <lineage>
        <taxon>Bacteria</taxon>
        <taxon>Pseudomonadati</taxon>
        <taxon>Campylobacterota</taxon>
        <taxon>Epsilonproteobacteria</taxon>
        <taxon>Campylobacterales</taxon>
        <taxon>Arcobacteraceae</taxon>
        <taxon>Arcobacter</taxon>
    </lineage>
</organism>
<keyword evidence="4 6" id="KW-0408">Iron</keyword>
<accession>A0A1C0AUX5</accession>
<protein>
    <submittedName>
        <fullName evidence="7 8">Globin</fullName>
    </submittedName>
</protein>
<keyword evidence="3 6" id="KW-0479">Metal-binding</keyword>
<gene>
    <name evidence="7" type="primary">yjbI</name>
    <name evidence="7" type="ORF">AAX28_01926</name>
    <name evidence="8" type="ORF">APORC_1558</name>
</gene>
<dbReference type="GO" id="GO:0005344">
    <property type="term" value="F:oxygen carrier activity"/>
    <property type="evidence" value="ECO:0007669"/>
    <property type="project" value="InterPro"/>
</dbReference>
<dbReference type="RefSeq" id="WP_066171629.1">
    <property type="nucleotide sequence ID" value="NZ_CP036246.2"/>
</dbReference>
<dbReference type="PANTHER" id="PTHR47366">
    <property type="entry name" value="TWO-ON-TWO HEMOGLOBIN-3"/>
    <property type="match status" value="1"/>
</dbReference>
<evidence type="ECO:0000256" key="4">
    <source>
        <dbReference type="ARBA" id="ARBA00023004"/>
    </source>
</evidence>
<evidence type="ECO:0000256" key="2">
    <source>
        <dbReference type="ARBA" id="ARBA00022617"/>
    </source>
</evidence>
<dbReference type="AlphaFoldDB" id="A0A1C0AUX5"/>